<dbReference type="InterPro" id="IPR036390">
    <property type="entry name" value="WH_DNA-bd_sf"/>
</dbReference>
<dbReference type="EMBL" id="CP058909">
    <property type="protein sequence ID" value="QLH82412.1"/>
    <property type="molecule type" value="Genomic_DNA"/>
</dbReference>
<dbReference type="Gene3D" id="1.10.10.10">
    <property type="entry name" value="Winged helix-like DNA-binding domain superfamily/Winged helix DNA-binding domain"/>
    <property type="match status" value="1"/>
</dbReference>
<dbReference type="Pfam" id="PF08100">
    <property type="entry name" value="Dimerisation"/>
    <property type="match status" value="1"/>
</dbReference>
<keyword evidence="3" id="KW-1185">Reference proteome</keyword>
<feature type="domain" description="O-methyltransferase dimerisation" evidence="1">
    <location>
        <begin position="15"/>
        <end position="67"/>
    </location>
</feature>
<reference evidence="2 3" key="1">
    <citation type="submission" date="2020-07" db="EMBL/GenBank/DDBJ databases">
        <title>Halosimplex litoreum sp. nov. and Halosimplex rubrum sp. nov., isolated from different salt environments.</title>
        <authorList>
            <person name="Cui H."/>
        </authorList>
    </citation>
    <scope>NUCLEOTIDE SEQUENCE [LARGE SCALE GENOMIC DNA]</scope>
    <source>
        <strain evidence="2 3">R2</strain>
    </source>
</reference>
<dbReference type="GeneID" id="56083450"/>
<name>A0A7D5TT76_9EURY</name>
<dbReference type="InterPro" id="IPR012967">
    <property type="entry name" value="COMT_dimerisation"/>
</dbReference>
<dbReference type="AlphaFoldDB" id="A0A7D5TT76"/>
<dbReference type="RefSeq" id="WP_179922880.1">
    <property type="nucleotide sequence ID" value="NZ_CP058909.1"/>
</dbReference>
<dbReference type="SUPFAM" id="SSF46785">
    <property type="entry name" value="Winged helix' DNA-binding domain"/>
    <property type="match status" value="1"/>
</dbReference>
<dbReference type="GO" id="GO:0046983">
    <property type="term" value="F:protein dimerization activity"/>
    <property type="evidence" value="ECO:0007669"/>
    <property type="project" value="InterPro"/>
</dbReference>
<dbReference type="KEGG" id="hpel:HZS54_12635"/>
<sequence>MIALEYLDGHEQSEFEQSPSLIATNIGKSAGHVRRRMRTLTAAGLVERTNDTAGYYAITELGRRYLQGELTDPETMDLRAFDPDNT</sequence>
<protein>
    <submittedName>
        <fullName evidence="2">ArsR family transcriptional regulator</fullName>
    </submittedName>
</protein>
<dbReference type="Proteomes" id="UP000509346">
    <property type="component" value="Chromosome"/>
</dbReference>
<evidence type="ECO:0000259" key="1">
    <source>
        <dbReference type="Pfam" id="PF08100"/>
    </source>
</evidence>
<dbReference type="OrthoDB" id="285635at2157"/>
<evidence type="ECO:0000313" key="3">
    <source>
        <dbReference type="Proteomes" id="UP000509346"/>
    </source>
</evidence>
<evidence type="ECO:0000313" key="2">
    <source>
        <dbReference type="EMBL" id="QLH82412.1"/>
    </source>
</evidence>
<gene>
    <name evidence="2" type="ORF">HZS54_12635</name>
</gene>
<organism evidence="2 3">
    <name type="scientific">Halosimplex pelagicum</name>
    <dbReference type="NCBI Taxonomy" id="869886"/>
    <lineage>
        <taxon>Archaea</taxon>
        <taxon>Methanobacteriati</taxon>
        <taxon>Methanobacteriota</taxon>
        <taxon>Stenosarchaea group</taxon>
        <taxon>Halobacteria</taxon>
        <taxon>Halobacteriales</taxon>
        <taxon>Haloarculaceae</taxon>
        <taxon>Halosimplex</taxon>
    </lineage>
</organism>
<accession>A0A7D5TT76</accession>
<proteinExistence type="predicted"/>
<dbReference type="InterPro" id="IPR036388">
    <property type="entry name" value="WH-like_DNA-bd_sf"/>
</dbReference>